<dbReference type="AlphaFoldDB" id="A0A0F9INQ0"/>
<dbReference type="EMBL" id="LAZR01011969">
    <property type="protein sequence ID" value="KKM50045.1"/>
    <property type="molecule type" value="Genomic_DNA"/>
</dbReference>
<name>A0A0F9INQ0_9ZZZZ</name>
<sequence length="118" mass="14238">MNLKIKKINRVLRGWFIIIFFIIFIILLFMFMFIIVGGDSYQYCGGQKWFDDANNPCPYFSIIWKPDRDLMYLLLLIIFGGIIFLIFGSYFEHRSKEKEFKREKKKGKQIKNDNFKTL</sequence>
<organism evidence="2">
    <name type="scientific">marine sediment metagenome</name>
    <dbReference type="NCBI Taxonomy" id="412755"/>
    <lineage>
        <taxon>unclassified sequences</taxon>
        <taxon>metagenomes</taxon>
        <taxon>ecological metagenomes</taxon>
    </lineage>
</organism>
<feature type="transmembrane region" description="Helical" evidence="1">
    <location>
        <begin position="70"/>
        <end position="91"/>
    </location>
</feature>
<reference evidence="2" key="1">
    <citation type="journal article" date="2015" name="Nature">
        <title>Complex archaea that bridge the gap between prokaryotes and eukaryotes.</title>
        <authorList>
            <person name="Spang A."/>
            <person name="Saw J.H."/>
            <person name="Jorgensen S.L."/>
            <person name="Zaremba-Niedzwiedzka K."/>
            <person name="Martijn J."/>
            <person name="Lind A.E."/>
            <person name="van Eijk R."/>
            <person name="Schleper C."/>
            <person name="Guy L."/>
            <person name="Ettema T.J."/>
        </authorList>
    </citation>
    <scope>NUCLEOTIDE SEQUENCE</scope>
</reference>
<keyword evidence="1" id="KW-0472">Membrane</keyword>
<accession>A0A0F9INQ0</accession>
<evidence type="ECO:0000256" key="1">
    <source>
        <dbReference type="SAM" id="Phobius"/>
    </source>
</evidence>
<proteinExistence type="predicted"/>
<comment type="caution">
    <text evidence="2">The sequence shown here is derived from an EMBL/GenBank/DDBJ whole genome shotgun (WGS) entry which is preliminary data.</text>
</comment>
<keyword evidence="1" id="KW-0812">Transmembrane</keyword>
<feature type="transmembrane region" description="Helical" evidence="1">
    <location>
        <begin position="12"/>
        <end position="36"/>
    </location>
</feature>
<keyword evidence="1" id="KW-1133">Transmembrane helix</keyword>
<protein>
    <submittedName>
        <fullName evidence="2">Uncharacterized protein</fullName>
    </submittedName>
</protein>
<gene>
    <name evidence="2" type="ORF">LCGC14_1556400</name>
</gene>
<evidence type="ECO:0000313" key="2">
    <source>
        <dbReference type="EMBL" id="KKM50045.1"/>
    </source>
</evidence>